<dbReference type="GO" id="GO:0003997">
    <property type="term" value="F:acyl-CoA oxidase activity"/>
    <property type="evidence" value="ECO:0007669"/>
    <property type="project" value="UniProtKB-EC"/>
</dbReference>
<comment type="pathway">
    <text evidence="4">Lipid metabolism; peroxisomal fatty acid beta-oxidation.</text>
</comment>
<keyword evidence="6 12" id="KW-0285">Flavoprotein</keyword>
<feature type="domain" description="Acyl-CoA oxidase/dehydrogenase middle" evidence="16">
    <location>
        <begin position="147"/>
        <end position="256"/>
    </location>
</feature>
<feature type="domain" description="Acyl-CoA oxidase C-alpha1" evidence="18">
    <location>
        <begin position="286"/>
        <end position="447"/>
    </location>
</feature>
<dbReference type="SUPFAM" id="SSF56645">
    <property type="entry name" value="Acyl-CoA dehydrogenase NM domain-like"/>
    <property type="match status" value="1"/>
</dbReference>
<evidence type="ECO:0000313" key="19">
    <source>
        <dbReference type="EMBL" id="CAL1532088.1"/>
    </source>
</evidence>
<organism evidence="19 20">
    <name type="scientific">Lymnaea stagnalis</name>
    <name type="common">Great pond snail</name>
    <name type="synonym">Helix stagnalis</name>
    <dbReference type="NCBI Taxonomy" id="6523"/>
    <lineage>
        <taxon>Eukaryota</taxon>
        <taxon>Metazoa</taxon>
        <taxon>Spiralia</taxon>
        <taxon>Lophotrochozoa</taxon>
        <taxon>Mollusca</taxon>
        <taxon>Gastropoda</taxon>
        <taxon>Heterobranchia</taxon>
        <taxon>Euthyneura</taxon>
        <taxon>Panpulmonata</taxon>
        <taxon>Hygrophila</taxon>
        <taxon>Lymnaeoidea</taxon>
        <taxon>Lymnaeidae</taxon>
        <taxon>Lymnaea</taxon>
    </lineage>
</organism>
<dbReference type="PIRSF" id="PIRSF000168">
    <property type="entry name" value="Acyl-CoA_oxidase"/>
    <property type="match status" value="1"/>
</dbReference>
<keyword evidence="10" id="KW-0443">Lipid metabolism</keyword>
<evidence type="ECO:0000256" key="7">
    <source>
        <dbReference type="ARBA" id="ARBA00022827"/>
    </source>
</evidence>
<dbReference type="InterPro" id="IPR009100">
    <property type="entry name" value="AcylCoA_DH/oxidase_NM_dom_sf"/>
</dbReference>
<sequence length="674" mass="75430">MAAVFEVDASSMPVNEDLAKERATASFNVTELTHILDGGPEKTRRRKELEHLVLTDPVFKNQDVLYMNKSEAYDHAVHKSVRLIQLRKKYLWSDEEAELVAQKINASEEAFTLHRDMFMPALERLCTDEQKAKWLPLAINHHIIGTYAQTELGHGTNLMKLETTATFDANNEEFVLNTPRISSMKWWPGALGKSSTHAIVLAQLTIGTRHYGLQAFIVPLRSLEDHTPLPGVHVGDIGPKLTLSHVDNGFLILKNVRIPRENMLMRNAIVTRDGKFIALKGDKSNYSTMMYVRVMITRWAFGILSRAIVTGVRYSAVRRQSSLKLSGDELQILDYQAQQYKIFPAVAAMYSIFFTSQRMTKAYNDSLPELLNGNNALLAEFHSQSSAMKALCGEISAEHVEIMRRALGGHGFMKLSGLTDLHHASLVLITIEGENTVLYQQTARYILKQLAAAVSGEHVRGTSAYLGQSFDDIRQIESEADCRDLDLLLNLYKKMAQRIVSQTGQHLQADLEAGLPKDEAWNKNMVSLVRAAKVSGKHAITSFSNVEALRNLKGTASPELVTVLSKLCCLFSLYVIETNSGHFLETEAISSVQLEIIRRAEMQLLQEIRPEAVALVDAVDVPDECLKSALGCYDGNVYERMYAAALNEPMNKSEVHPSYYKYIRGLLRGTVSKL</sequence>
<dbReference type="Pfam" id="PF01756">
    <property type="entry name" value="ACOX"/>
    <property type="match status" value="1"/>
</dbReference>
<evidence type="ECO:0000256" key="2">
    <source>
        <dbReference type="ARBA" id="ARBA00001974"/>
    </source>
</evidence>
<name>A0AAV2HE51_LYMST</name>
<evidence type="ECO:0000256" key="5">
    <source>
        <dbReference type="ARBA" id="ARBA00006288"/>
    </source>
</evidence>
<dbReference type="EMBL" id="CAXITT010000105">
    <property type="protein sequence ID" value="CAL1532088.1"/>
    <property type="molecule type" value="Genomic_DNA"/>
</dbReference>
<dbReference type="Gene3D" id="1.20.140.10">
    <property type="entry name" value="Butyryl-CoA Dehydrogenase, subunit A, domain 3"/>
    <property type="match status" value="2"/>
</dbReference>
<comment type="subcellular location">
    <subcellularLocation>
        <location evidence="3">Peroxisome</location>
    </subcellularLocation>
</comment>
<evidence type="ECO:0000256" key="6">
    <source>
        <dbReference type="ARBA" id="ARBA00022630"/>
    </source>
</evidence>
<dbReference type="GO" id="GO:0005504">
    <property type="term" value="F:fatty acid binding"/>
    <property type="evidence" value="ECO:0007669"/>
    <property type="project" value="TreeGrafter"/>
</dbReference>
<evidence type="ECO:0000259" key="16">
    <source>
        <dbReference type="Pfam" id="PF02770"/>
    </source>
</evidence>
<dbReference type="GO" id="GO:0005777">
    <property type="term" value="C:peroxisome"/>
    <property type="evidence" value="ECO:0007669"/>
    <property type="project" value="UniProtKB-SubCell"/>
</dbReference>
<feature type="active site" description="Proton acceptor" evidence="13">
    <location>
        <position position="432"/>
    </location>
</feature>
<dbReference type="InterPro" id="IPR006091">
    <property type="entry name" value="Acyl-CoA_Oxase/DH_mid-dom"/>
</dbReference>
<reference evidence="19 20" key="1">
    <citation type="submission" date="2024-04" db="EMBL/GenBank/DDBJ databases">
        <authorList>
            <consortium name="Genoscope - CEA"/>
            <person name="William W."/>
        </authorList>
    </citation>
    <scope>NUCLEOTIDE SEQUENCE [LARGE SCALE GENOMIC DNA]</scope>
</reference>
<evidence type="ECO:0000259" key="17">
    <source>
        <dbReference type="Pfam" id="PF14749"/>
    </source>
</evidence>
<accession>A0AAV2HE51</accession>
<dbReference type="FunFam" id="1.20.140.10:FF:000013">
    <property type="entry name" value="Acyl-coenzyme A oxidase"/>
    <property type="match status" value="1"/>
</dbReference>
<dbReference type="GO" id="GO:0071949">
    <property type="term" value="F:FAD binding"/>
    <property type="evidence" value="ECO:0007669"/>
    <property type="project" value="InterPro"/>
</dbReference>
<dbReference type="InterPro" id="IPR046373">
    <property type="entry name" value="Acyl-CoA_Oxase/DH_mid-dom_sf"/>
</dbReference>
<comment type="cofactor">
    <cofactor evidence="2">
        <name>FAD</name>
        <dbReference type="ChEBI" id="CHEBI:57692"/>
    </cofactor>
</comment>
<dbReference type="PANTHER" id="PTHR10909:SF250">
    <property type="entry name" value="PEROXISOMAL ACYL-COENZYME A OXIDASE 1"/>
    <property type="match status" value="1"/>
</dbReference>
<dbReference type="GO" id="GO:0033540">
    <property type="term" value="P:fatty acid beta-oxidation using acyl-CoA oxidase"/>
    <property type="evidence" value="ECO:0007669"/>
    <property type="project" value="TreeGrafter"/>
</dbReference>
<dbReference type="FunFam" id="2.40.110.10:FF:000003">
    <property type="entry name" value="Acyl-coenzyme A oxidase"/>
    <property type="match status" value="1"/>
</dbReference>
<dbReference type="InterPro" id="IPR012258">
    <property type="entry name" value="Acyl-CoA_oxidase"/>
</dbReference>
<dbReference type="GO" id="GO:0055088">
    <property type="term" value="P:lipid homeostasis"/>
    <property type="evidence" value="ECO:0007669"/>
    <property type="project" value="TreeGrafter"/>
</dbReference>
<dbReference type="Pfam" id="PF02770">
    <property type="entry name" value="Acyl-CoA_dh_M"/>
    <property type="match status" value="1"/>
</dbReference>
<keyword evidence="20" id="KW-1185">Reference proteome</keyword>
<dbReference type="InterPro" id="IPR055060">
    <property type="entry name" value="ACOX_C_alpha1"/>
</dbReference>
<keyword evidence="7 12" id="KW-0274">FAD</keyword>
<feature type="binding site" evidence="14">
    <location>
        <position position="189"/>
    </location>
    <ligand>
        <name>FAD</name>
        <dbReference type="ChEBI" id="CHEBI:57692"/>
    </ligand>
</feature>
<dbReference type="FunFam" id="1.10.540.10:FF:000006">
    <property type="entry name" value="Acyl-coenzyme A oxidase"/>
    <property type="match status" value="1"/>
</dbReference>
<dbReference type="Pfam" id="PF14749">
    <property type="entry name" value="Acyl-CoA_ox_N"/>
    <property type="match status" value="1"/>
</dbReference>
<evidence type="ECO:0000256" key="9">
    <source>
        <dbReference type="ARBA" id="ARBA00023002"/>
    </source>
</evidence>
<proteinExistence type="inferred from homology"/>
<evidence type="ECO:0000256" key="11">
    <source>
        <dbReference type="ARBA" id="ARBA00023140"/>
    </source>
</evidence>
<dbReference type="Proteomes" id="UP001497497">
    <property type="component" value="Unassembled WGS sequence"/>
</dbReference>
<evidence type="ECO:0000256" key="13">
    <source>
        <dbReference type="PIRSR" id="PIRSR000168-1"/>
    </source>
</evidence>
<dbReference type="AlphaFoldDB" id="A0AAV2HE51"/>
<dbReference type="SUPFAM" id="SSF47203">
    <property type="entry name" value="Acyl-CoA dehydrogenase C-terminal domain-like"/>
    <property type="match status" value="2"/>
</dbReference>
<evidence type="ECO:0000313" key="20">
    <source>
        <dbReference type="Proteomes" id="UP001497497"/>
    </source>
</evidence>
<dbReference type="Gene3D" id="1.10.540.10">
    <property type="entry name" value="Acyl-CoA dehydrogenase/oxidase, N-terminal domain"/>
    <property type="match status" value="1"/>
</dbReference>
<evidence type="ECO:0000256" key="10">
    <source>
        <dbReference type="ARBA" id="ARBA00023098"/>
    </source>
</evidence>
<comment type="catalytic activity">
    <reaction evidence="1">
        <text>a 2,3-saturated acyl-CoA + O2 = a (2E)-enoyl-CoA + H2O2</text>
        <dbReference type="Rhea" id="RHEA:38959"/>
        <dbReference type="ChEBI" id="CHEBI:15379"/>
        <dbReference type="ChEBI" id="CHEBI:16240"/>
        <dbReference type="ChEBI" id="CHEBI:58856"/>
        <dbReference type="ChEBI" id="CHEBI:65111"/>
        <dbReference type="EC" id="1.3.3.6"/>
    </reaction>
</comment>
<dbReference type="PANTHER" id="PTHR10909">
    <property type="entry name" value="ELECTRON TRANSPORT OXIDOREDUCTASE"/>
    <property type="match status" value="1"/>
</dbReference>
<keyword evidence="8" id="KW-0276">Fatty acid metabolism</keyword>
<comment type="caution">
    <text evidence="19">The sequence shown here is derived from an EMBL/GenBank/DDBJ whole genome shotgun (WGS) entry which is preliminary data.</text>
</comment>
<evidence type="ECO:0000256" key="3">
    <source>
        <dbReference type="ARBA" id="ARBA00004275"/>
    </source>
</evidence>
<dbReference type="InterPro" id="IPR036250">
    <property type="entry name" value="AcylCo_DH-like_C"/>
</dbReference>
<dbReference type="InterPro" id="IPR002655">
    <property type="entry name" value="Acyl-CoA_oxidase_C"/>
</dbReference>
<dbReference type="InterPro" id="IPR037069">
    <property type="entry name" value="AcylCoA_DH/ox_N_sf"/>
</dbReference>
<keyword evidence="9" id="KW-0560">Oxidoreductase</keyword>
<comment type="similarity">
    <text evidence="5 12">Belongs to the acyl-CoA oxidase family.</text>
</comment>
<feature type="domain" description="Acyl-CoA oxidase C-terminal" evidence="15">
    <location>
        <begin position="484"/>
        <end position="667"/>
    </location>
</feature>
<evidence type="ECO:0000256" key="14">
    <source>
        <dbReference type="PIRSR" id="PIRSR000168-2"/>
    </source>
</evidence>
<protein>
    <recommendedName>
        <fullName evidence="12">Acyl-coenzyme A oxidase</fullName>
    </recommendedName>
</protein>
<evidence type="ECO:0000256" key="4">
    <source>
        <dbReference type="ARBA" id="ARBA00004846"/>
    </source>
</evidence>
<gene>
    <name evidence="19" type="ORF">GSLYS_00006167001</name>
</gene>
<keyword evidence="11" id="KW-0576">Peroxisome</keyword>
<feature type="domain" description="Acyl-coenzyme A oxidase N-terminal" evidence="17">
    <location>
        <begin position="28"/>
        <end position="144"/>
    </location>
</feature>
<dbReference type="Pfam" id="PF22924">
    <property type="entry name" value="ACOX_C_alpha1"/>
    <property type="match status" value="1"/>
</dbReference>
<feature type="binding site" evidence="14">
    <location>
        <position position="150"/>
    </location>
    <ligand>
        <name>FAD</name>
        <dbReference type="ChEBI" id="CHEBI:57692"/>
    </ligand>
</feature>
<evidence type="ECO:0000256" key="1">
    <source>
        <dbReference type="ARBA" id="ARBA00001201"/>
    </source>
</evidence>
<dbReference type="InterPro" id="IPR029320">
    <property type="entry name" value="Acyl-CoA_ox_N"/>
</dbReference>
<dbReference type="FunFam" id="1.20.140.10:FF:000015">
    <property type="entry name" value="Acyl-coenzyme A oxidase"/>
    <property type="match status" value="1"/>
</dbReference>
<evidence type="ECO:0000256" key="8">
    <source>
        <dbReference type="ARBA" id="ARBA00022832"/>
    </source>
</evidence>
<evidence type="ECO:0000256" key="12">
    <source>
        <dbReference type="PIRNR" id="PIRNR000168"/>
    </source>
</evidence>
<evidence type="ECO:0000259" key="18">
    <source>
        <dbReference type="Pfam" id="PF22924"/>
    </source>
</evidence>
<dbReference type="Gene3D" id="2.40.110.10">
    <property type="entry name" value="Butyryl-CoA Dehydrogenase, subunit A, domain 2"/>
    <property type="match status" value="1"/>
</dbReference>
<evidence type="ECO:0000259" key="15">
    <source>
        <dbReference type="Pfam" id="PF01756"/>
    </source>
</evidence>